<reference evidence="2 3" key="2">
    <citation type="submission" date="2018-07" db="EMBL/GenBank/DDBJ databases">
        <title>Diversity of Mesorhizobium strains in Brazil.</title>
        <authorList>
            <person name="Helene L.C.F."/>
            <person name="Dall'Agnol R."/>
            <person name="Delamuta J.R.M."/>
            <person name="Hungria M."/>
        </authorList>
    </citation>
    <scope>NUCLEOTIDE SEQUENCE [LARGE SCALE GENOMIC DNA]</scope>
    <source>
        <strain evidence="2 3">AC99b</strain>
    </source>
</reference>
<gene>
    <name evidence="2" type="ORF">DPM33_06645</name>
</gene>
<keyword evidence="1" id="KW-0472">Membrane</keyword>
<comment type="caution">
    <text evidence="2">The sequence shown here is derived from an EMBL/GenBank/DDBJ whole genome shotgun (WGS) entry which is preliminary data.</text>
</comment>
<accession>A0A330HV28</accession>
<evidence type="ECO:0000313" key="2">
    <source>
        <dbReference type="EMBL" id="RAZ92113.1"/>
    </source>
</evidence>
<name>A0A330HV28_9HYPH</name>
<protein>
    <submittedName>
        <fullName evidence="2">Uncharacterized protein</fullName>
    </submittedName>
</protein>
<proteinExistence type="predicted"/>
<keyword evidence="3" id="KW-1185">Reference proteome</keyword>
<dbReference type="RefSeq" id="WP_112096584.1">
    <property type="nucleotide sequence ID" value="NZ_QMBP01000002.1"/>
</dbReference>
<evidence type="ECO:0000313" key="3">
    <source>
        <dbReference type="Proteomes" id="UP000251558"/>
    </source>
</evidence>
<dbReference type="OrthoDB" id="8080397at2"/>
<dbReference type="AlphaFoldDB" id="A0A330HV28"/>
<organism evidence="2 3">
    <name type="scientific">Mesorhizobium hawassense</name>
    <dbReference type="NCBI Taxonomy" id="1209954"/>
    <lineage>
        <taxon>Bacteria</taxon>
        <taxon>Pseudomonadati</taxon>
        <taxon>Pseudomonadota</taxon>
        <taxon>Alphaproteobacteria</taxon>
        <taxon>Hyphomicrobiales</taxon>
        <taxon>Phyllobacteriaceae</taxon>
        <taxon>Mesorhizobium</taxon>
    </lineage>
</organism>
<dbReference type="Proteomes" id="UP000251558">
    <property type="component" value="Unassembled WGS sequence"/>
</dbReference>
<dbReference type="EMBL" id="QMBP01000002">
    <property type="protein sequence ID" value="RAZ92113.1"/>
    <property type="molecule type" value="Genomic_DNA"/>
</dbReference>
<evidence type="ECO:0000256" key="1">
    <source>
        <dbReference type="SAM" id="Phobius"/>
    </source>
</evidence>
<keyword evidence="1" id="KW-0812">Transmembrane</keyword>
<feature type="transmembrane region" description="Helical" evidence="1">
    <location>
        <begin position="14"/>
        <end position="31"/>
    </location>
</feature>
<reference evidence="3" key="1">
    <citation type="submission" date="2018-06" db="EMBL/GenBank/DDBJ databases">
        <authorList>
            <person name="Helene L.C."/>
            <person name="Dall'Agnol R."/>
            <person name="Delamuta J.R."/>
            <person name="Hungria M."/>
        </authorList>
    </citation>
    <scope>NUCLEOTIDE SEQUENCE [LARGE SCALE GENOMIC DNA]</scope>
    <source>
        <strain evidence="3">AC99b</strain>
    </source>
</reference>
<sequence length="102" mass="11484">MLVSWTYANVKRDVPGVIFIIAMFAAIYVCGRPSNTIPIRSVDPVDATVKSLAWDGIKTYALLLENDSMVFVQDDRPYLLGSHVAIERVTRNDGSVFYRFPE</sequence>
<keyword evidence="1" id="KW-1133">Transmembrane helix</keyword>